<organism evidence="2 3">
    <name type="scientific">Paraglaciecola chathamensis S18K6</name>
    <dbReference type="NCBI Taxonomy" id="1127672"/>
    <lineage>
        <taxon>Bacteria</taxon>
        <taxon>Pseudomonadati</taxon>
        <taxon>Pseudomonadota</taxon>
        <taxon>Gammaproteobacteria</taxon>
        <taxon>Alteromonadales</taxon>
        <taxon>Alteromonadaceae</taxon>
        <taxon>Paraglaciecola</taxon>
    </lineage>
</organism>
<sequence length="46" mass="5036">MSSPKECIGYTHVLFGISVTGLIIPANVFSCPNRIALFIRSSMYSN</sequence>
<proteinExistence type="predicted"/>
<keyword evidence="1" id="KW-0812">Transmembrane</keyword>
<feature type="transmembrane region" description="Helical" evidence="1">
    <location>
        <begin position="12"/>
        <end position="30"/>
    </location>
</feature>
<name>A0AAV3V6J3_9ALTE</name>
<dbReference type="AlphaFoldDB" id="A0AAV3V6J3"/>
<keyword evidence="1" id="KW-0472">Membrane</keyword>
<accession>A0AAV3V6J3</accession>
<evidence type="ECO:0000256" key="1">
    <source>
        <dbReference type="SAM" id="Phobius"/>
    </source>
</evidence>
<keyword evidence="1" id="KW-1133">Transmembrane helix</keyword>
<comment type="caution">
    <text evidence="2">The sequence shown here is derived from an EMBL/GenBank/DDBJ whole genome shotgun (WGS) entry which is preliminary data.</text>
</comment>
<gene>
    <name evidence="2" type="ORF">GCHA_4483</name>
</gene>
<dbReference type="EMBL" id="BAEM01000059">
    <property type="protein sequence ID" value="GAC12401.1"/>
    <property type="molecule type" value="Genomic_DNA"/>
</dbReference>
<dbReference type="Proteomes" id="UP000006320">
    <property type="component" value="Unassembled WGS sequence"/>
</dbReference>
<evidence type="ECO:0000313" key="3">
    <source>
        <dbReference type="Proteomes" id="UP000006320"/>
    </source>
</evidence>
<evidence type="ECO:0000313" key="2">
    <source>
        <dbReference type="EMBL" id="GAC12401.1"/>
    </source>
</evidence>
<protein>
    <submittedName>
        <fullName evidence="2">Uncharacterized protein</fullName>
    </submittedName>
</protein>
<reference evidence="2 3" key="1">
    <citation type="journal article" date="2017" name="Antonie Van Leeuwenhoek">
        <title>Rhizobium rhizosphaerae sp. nov., a novel species isolated from rice rhizosphere.</title>
        <authorList>
            <person name="Zhao J.J."/>
            <person name="Zhang J."/>
            <person name="Zhang R.J."/>
            <person name="Zhang C.W."/>
            <person name="Yin H.Q."/>
            <person name="Zhang X.X."/>
        </authorList>
    </citation>
    <scope>NUCLEOTIDE SEQUENCE [LARGE SCALE GENOMIC DNA]</scope>
    <source>
        <strain evidence="2 3">S18K6</strain>
    </source>
</reference>